<name>A0ABV7VNB8_9GAMM</name>
<dbReference type="EMBL" id="JBHRYB010000001">
    <property type="protein sequence ID" value="MFC3678602.1"/>
    <property type="molecule type" value="Genomic_DNA"/>
</dbReference>
<gene>
    <name evidence="5" type="ORF">ACFOMG_00570</name>
</gene>
<sequence>MARIYIPVGSVTGTALAVAQAVSQQLETEGHQTRVDENAAVEQLQDWDVVLVCTSTTGRGDVPGNLLPFYQQLQQAEALTGKPFGVISLGDSSYDFTFCGAGERIEQQLLALQAVQLVPRVTIDATETATPDDDALFWLKEWSARLSG</sequence>
<dbReference type="RefSeq" id="WP_376864154.1">
    <property type="nucleotide sequence ID" value="NZ_JBHRYB010000001.1"/>
</dbReference>
<dbReference type="InterPro" id="IPR029039">
    <property type="entry name" value="Flavoprotein-like_sf"/>
</dbReference>
<protein>
    <submittedName>
        <fullName evidence="5">Flavodoxin domain-containing protein</fullName>
    </submittedName>
</protein>
<organism evidence="5 6">
    <name type="scientific">Bacterioplanoides pacificum</name>
    <dbReference type="NCBI Taxonomy" id="1171596"/>
    <lineage>
        <taxon>Bacteria</taxon>
        <taxon>Pseudomonadati</taxon>
        <taxon>Pseudomonadota</taxon>
        <taxon>Gammaproteobacteria</taxon>
        <taxon>Oceanospirillales</taxon>
        <taxon>Oceanospirillaceae</taxon>
        <taxon>Bacterioplanoides</taxon>
    </lineage>
</organism>
<keyword evidence="6" id="KW-1185">Reference proteome</keyword>
<comment type="caution">
    <text evidence="5">The sequence shown here is derived from an EMBL/GenBank/DDBJ whole genome shotgun (WGS) entry which is preliminary data.</text>
</comment>
<evidence type="ECO:0000259" key="4">
    <source>
        <dbReference type="PROSITE" id="PS50902"/>
    </source>
</evidence>
<keyword evidence="2" id="KW-0285">Flavoprotein</keyword>
<evidence type="ECO:0000256" key="3">
    <source>
        <dbReference type="ARBA" id="ARBA00022643"/>
    </source>
</evidence>
<dbReference type="SUPFAM" id="SSF52218">
    <property type="entry name" value="Flavoproteins"/>
    <property type="match status" value="1"/>
</dbReference>
<evidence type="ECO:0000256" key="1">
    <source>
        <dbReference type="ARBA" id="ARBA00001917"/>
    </source>
</evidence>
<evidence type="ECO:0000256" key="2">
    <source>
        <dbReference type="ARBA" id="ARBA00022630"/>
    </source>
</evidence>
<keyword evidence="3" id="KW-0288">FMN</keyword>
<dbReference type="Gene3D" id="3.40.50.360">
    <property type="match status" value="1"/>
</dbReference>
<dbReference type="InterPro" id="IPR008254">
    <property type="entry name" value="Flavodoxin/NO_synth"/>
</dbReference>
<reference evidence="6" key="1">
    <citation type="journal article" date="2019" name="Int. J. Syst. Evol. Microbiol.">
        <title>The Global Catalogue of Microorganisms (GCM) 10K type strain sequencing project: providing services to taxonomists for standard genome sequencing and annotation.</title>
        <authorList>
            <consortium name="The Broad Institute Genomics Platform"/>
            <consortium name="The Broad Institute Genome Sequencing Center for Infectious Disease"/>
            <person name="Wu L."/>
            <person name="Ma J."/>
        </authorList>
    </citation>
    <scope>NUCLEOTIDE SEQUENCE [LARGE SCALE GENOMIC DNA]</scope>
    <source>
        <strain evidence="6">KCTC 42424</strain>
    </source>
</reference>
<proteinExistence type="predicted"/>
<evidence type="ECO:0000313" key="6">
    <source>
        <dbReference type="Proteomes" id="UP001595722"/>
    </source>
</evidence>
<accession>A0ABV7VNB8</accession>
<feature type="domain" description="Flavodoxin-like" evidence="4">
    <location>
        <begin position="4"/>
        <end position="143"/>
    </location>
</feature>
<comment type="cofactor">
    <cofactor evidence="1">
        <name>FMN</name>
        <dbReference type="ChEBI" id="CHEBI:58210"/>
    </cofactor>
</comment>
<evidence type="ECO:0000313" key="5">
    <source>
        <dbReference type="EMBL" id="MFC3678602.1"/>
    </source>
</evidence>
<dbReference type="Pfam" id="PF00258">
    <property type="entry name" value="Flavodoxin_1"/>
    <property type="match status" value="1"/>
</dbReference>
<dbReference type="PANTHER" id="PTHR19384">
    <property type="entry name" value="NITRIC OXIDE SYNTHASE-RELATED"/>
    <property type="match status" value="1"/>
</dbReference>
<dbReference type="Proteomes" id="UP001595722">
    <property type="component" value="Unassembled WGS sequence"/>
</dbReference>
<dbReference type="PANTHER" id="PTHR19384:SF128">
    <property type="entry name" value="NADPH OXIDOREDUCTASE A"/>
    <property type="match status" value="1"/>
</dbReference>
<dbReference type="PROSITE" id="PS50902">
    <property type="entry name" value="FLAVODOXIN_LIKE"/>
    <property type="match status" value="1"/>
</dbReference>